<dbReference type="GO" id="GO:0051082">
    <property type="term" value="F:unfolded protein binding"/>
    <property type="evidence" value="ECO:0007669"/>
    <property type="project" value="TreeGrafter"/>
</dbReference>
<keyword evidence="3" id="KW-0812">Transmembrane</keyword>
<dbReference type="GO" id="GO:0042026">
    <property type="term" value="P:protein refolding"/>
    <property type="evidence" value="ECO:0007669"/>
    <property type="project" value="TreeGrafter"/>
</dbReference>
<feature type="region of interest" description="Disordered" evidence="2">
    <location>
        <begin position="30"/>
        <end position="56"/>
    </location>
</feature>
<organism evidence="5 6">
    <name type="scientific">Natronoglomus mannanivorans</name>
    <dbReference type="NCBI Taxonomy" id="2979990"/>
    <lineage>
        <taxon>Archaea</taxon>
        <taxon>Methanobacteriati</taxon>
        <taxon>Methanobacteriota</taxon>
        <taxon>Stenosarchaea group</taxon>
        <taxon>Halobacteria</taxon>
        <taxon>Halobacteriales</taxon>
        <taxon>Natrialbaceae</taxon>
        <taxon>Natronoglomus</taxon>
    </lineage>
</organism>
<keyword evidence="3" id="KW-1133">Transmembrane helix</keyword>
<accession>A0AAP2YZU2</accession>
<protein>
    <submittedName>
        <fullName evidence="5">DnaJ domain-containing protein</fullName>
    </submittedName>
</protein>
<dbReference type="InterPro" id="IPR036869">
    <property type="entry name" value="J_dom_sf"/>
</dbReference>
<feature type="transmembrane region" description="Helical" evidence="3">
    <location>
        <begin position="266"/>
        <end position="284"/>
    </location>
</feature>
<evidence type="ECO:0000256" key="3">
    <source>
        <dbReference type="SAM" id="Phobius"/>
    </source>
</evidence>
<dbReference type="Pfam" id="PF00226">
    <property type="entry name" value="DnaJ"/>
    <property type="match status" value="1"/>
</dbReference>
<name>A0AAP2YZU2_9EURY</name>
<proteinExistence type="predicted"/>
<keyword evidence="3" id="KW-0472">Membrane</keyword>
<reference evidence="5" key="1">
    <citation type="submission" date="2022-09" db="EMBL/GenBank/DDBJ databases">
        <title>Enrichment on poylsaccharides allowed isolation of novel metabolic and taxonomic groups of Haloarchaea.</title>
        <authorList>
            <person name="Sorokin D.Y."/>
            <person name="Elcheninov A.G."/>
            <person name="Khizhniak T.V."/>
            <person name="Kolganova T.V."/>
            <person name="Kublanov I.V."/>
        </authorList>
    </citation>
    <scope>NUCLEOTIDE SEQUENCE</scope>
    <source>
        <strain evidence="5">AArc-xg1-1</strain>
    </source>
</reference>
<dbReference type="Proteomes" id="UP001321018">
    <property type="component" value="Unassembled WGS sequence"/>
</dbReference>
<feature type="compositionally biased region" description="Basic residues" evidence="2">
    <location>
        <begin position="130"/>
        <end position="140"/>
    </location>
</feature>
<feature type="domain" description="J" evidence="4">
    <location>
        <begin position="4"/>
        <end position="68"/>
    </location>
</feature>
<dbReference type="PRINTS" id="PR00625">
    <property type="entry name" value="JDOMAIN"/>
</dbReference>
<dbReference type="GO" id="GO:0005737">
    <property type="term" value="C:cytoplasm"/>
    <property type="evidence" value="ECO:0007669"/>
    <property type="project" value="TreeGrafter"/>
</dbReference>
<evidence type="ECO:0000313" key="5">
    <source>
        <dbReference type="EMBL" id="MCU4742157.1"/>
    </source>
</evidence>
<feature type="compositionally biased region" description="Polar residues" evidence="2">
    <location>
        <begin position="192"/>
        <end position="213"/>
    </location>
</feature>
<dbReference type="SMART" id="SM00271">
    <property type="entry name" value="DnaJ"/>
    <property type="match status" value="1"/>
</dbReference>
<dbReference type="PROSITE" id="PS50076">
    <property type="entry name" value="DNAJ_2"/>
    <property type="match status" value="1"/>
</dbReference>
<feature type="region of interest" description="Disordered" evidence="2">
    <location>
        <begin position="78"/>
        <end position="217"/>
    </location>
</feature>
<dbReference type="CDD" id="cd06257">
    <property type="entry name" value="DnaJ"/>
    <property type="match status" value="1"/>
</dbReference>
<evidence type="ECO:0000256" key="2">
    <source>
        <dbReference type="SAM" id="MobiDB-lite"/>
    </source>
</evidence>
<dbReference type="EMBL" id="JAOPKA010000006">
    <property type="protein sequence ID" value="MCU4742157.1"/>
    <property type="molecule type" value="Genomic_DNA"/>
</dbReference>
<dbReference type="InterPro" id="IPR001623">
    <property type="entry name" value="DnaJ_domain"/>
</dbReference>
<evidence type="ECO:0000259" key="4">
    <source>
        <dbReference type="PROSITE" id="PS50076"/>
    </source>
</evidence>
<feature type="compositionally biased region" description="Basic and acidic residues" evidence="2">
    <location>
        <begin position="141"/>
        <end position="183"/>
    </location>
</feature>
<gene>
    <name evidence="5" type="ORF">OB960_12185</name>
</gene>
<dbReference type="RefSeq" id="WP_338003990.1">
    <property type="nucleotide sequence ID" value="NZ_JAOPKA010000006.1"/>
</dbReference>
<dbReference type="PANTHER" id="PTHR43096:SF52">
    <property type="entry name" value="DNAJ HOMOLOG 1, MITOCHONDRIAL-RELATED"/>
    <property type="match status" value="1"/>
</dbReference>
<dbReference type="Gene3D" id="1.10.287.110">
    <property type="entry name" value="DnaJ domain"/>
    <property type="match status" value="1"/>
</dbReference>
<evidence type="ECO:0000256" key="1">
    <source>
        <dbReference type="ARBA" id="ARBA00023186"/>
    </source>
</evidence>
<dbReference type="PANTHER" id="PTHR43096">
    <property type="entry name" value="DNAJ HOMOLOG 1, MITOCHONDRIAL-RELATED"/>
    <property type="match status" value="1"/>
</dbReference>
<dbReference type="AlphaFoldDB" id="A0AAP2YZU2"/>
<evidence type="ECO:0000313" key="6">
    <source>
        <dbReference type="Proteomes" id="UP001321018"/>
    </source>
</evidence>
<keyword evidence="1" id="KW-0143">Chaperone</keyword>
<comment type="caution">
    <text evidence="5">The sequence shown here is derived from an EMBL/GenBank/DDBJ whole genome shotgun (WGS) entry which is preliminary data.</text>
</comment>
<sequence>MGETYYEILEISPDATQEEITAAYRERVLETHPDRNDDPDAADQFTRVTTAEEVLSDETSRARYDRLGHDAYVRMTDRFTGGGHDASQADAEPNAGSTDDATGRESNAGYYRTRARAQAGTANTEERGGPSHHARQRARRERAWNEYERAKTGHERTKTGRSRERDWERDQGRSHGDHGRSDGFDVGAAATGQRTSGPSANENGHTETATDDSSGGFRYTVHDWDDDVDLEEPRQRLDRETIVTVCAVALLYPVLVYASLTPQFSHLVNGVVAACTLVLVGYLLTIPRAAVVSFGLWSVLVPLGLPRLTAIDPLSLAGVLVVGAFWVPFGYAIAVWWALRP</sequence>
<dbReference type="SUPFAM" id="SSF46565">
    <property type="entry name" value="Chaperone J-domain"/>
    <property type="match status" value="1"/>
</dbReference>
<feature type="transmembrane region" description="Helical" evidence="3">
    <location>
        <begin position="316"/>
        <end position="339"/>
    </location>
</feature>
<feature type="transmembrane region" description="Helical" evidence="3">
    <location>
        <begin position="242"/>
        <end position="260"/>
    </location>
</feature>